<dbReference type="EMBL" id="AUSV01000134">
    <property type="protein sequence ID" value="ESP90533.1"/>
    <property type="molecule type" value="Genomic_DNA"/>
</dbReference>
<feature type="signal peptide" evidence="2">
    <location>
        <begin position="1"/>
        <end position="24"/>
    </location>
</feature>
<comment type="caution">
    <text evidence="3">The sequence shown here is derived from an EMBL/GenBank/DDBJ whole genome shotgun (WGS) entry which is preliminary data.</text>
</comment>
<evidence type="ECO:0000256" key="1">
    <source>
        <dbReference type="SAM" id="Phobius"/>
    </source>
</evidence>
<dbReference type="PROSITE" id="PS51257">
    <property type="entry name" value="PROKAR_LIPOPROTEIN"/>
    <property type="match status" value="1"/>
</dbReference>
<name>V4HL98_PSEL2</name>
<accession>V4HL98</accession>
<evidence type="ECO:0000256" key="2">
    <source>
        <dbReference type="SAM" id="SignalP"/>
    </source>
</evidence>
<keyword evidence="1" id="KW-1133">Transmembrane helix</keyword>
<feature type="transmembrane region" description="Helical" evidence="1">
    <location>
        <begin position="45"/>
        <end position="67"/>
    </location>
</feature>
<organism evidence="3 4">
    <name type="scientific">Pseudoalteromonas luteoviolacea (strain 2ta16)</name>
    <dbReference type="NCBI Taxonomy" id="1353533"/>
    <lineage>
        <taxon>Bacteria</taxon>
        <taxon>Pseudomonadati</taxon>
        <taxon>Pseudomonadota</taxon>
        <taxon>Gammaproteobacteria</taxon>
        <taxon>Alteromonadales</taxon>
        <taxon>Pseudoalteromonadaceae</taxon>
        <taxon>Pseudoalteromonas</taxon>
    </lineage>
</organism>
<dbReference type="AlphaFoldDB" id="V4HL98"/>
<gene>
    <name evidence="3" type="ORF">PL2TA16_01637</name>
</gene>
<dbReference type="Proteomes" id="UP000017820">
    <property type="component" value="Unassembled WGS sequence"/>
</dbReference>
<proteinExistence type="predicted"/>
<keyword evidence="1" id="KW-0472">Membrane</keyword>
<evidence type="ECO:0008006" key="5">
    <source>
        <dbReference type="Google" id="ProtNLM"/>
    </source>
</evidence>
<feature type="chain" id="PRO_5004718607" description="Lipoprotein" evidence="2">
    <location>
        <begin position="25"/>
        <end position="164"/>
    </location>
</feature>
<keyword evidence="2" id="KW-0732">Signal</keyword>
<dbReference type="RefSeq" id="WP_023401890.1">
    <property type="nucleotide sequence ID" value="NZ_AUSV01000134.1"/>
</dbReference>
<dbReference type="PATRIC" id="fig|1353533.3.peg.5060"/>
<evidence type="ECO:0000313" key="3">
    <source>
        <dbReference type="EMBL" id="ESP90533.1"/>
    </source>
</evidence>
<sequence length="164" mass="17814">MNIRILLILSTVIFVITGCSSSRATAPLSPEIPEASYTGKGTNAGPMLVGSLGAMGIGVGVAIDIGIAKDFHQQIEIHKAKYIKNISFLLNGYFPNAESFSLSQLDFTAAQRDENLVNTSLVIKVEDNSDIDFVSIELETIKFDDLKTSDAFWQSLEKKLKTGL</sequence>
<keyword evidence="1" id="KW-0812">Transmembrane</keyword>
<evidence type="ECO:0000313" key="4">
    <source>
        <dbReference type="Proteomes" id="UP000017820"/>
    </source>
</evidence>
<reference evidence="3 4" key="1">
    <citation type="submission" date="2013-07" db="EMBL/GenBank/DDBJ databases">
        <title>Draft genome sequence of Pseudoalteromonas luteoviolacea 2ta16.</title>
        <authorList>
            <person name="Allen E.E."/>
            <person name="Azam F."/>
            <person name="Podell S."/>
        </authorList>
    </citation>
    <scope>NUCLEOTIDE SEQUENCE [LARGE SCALE GENOMIC DNA]</scope>
    <source>
        <strain evidence="3 4">2ta16</strain>
    </source>
</reference>
<protein>
    <recommendedName>
        <fullName evidence="5">Lipoprotein</fullName>
    </recommendedName>
</protein>